<feature type="domain" description="Response regulatory" evidence="5">
    <location>
        <begin position="826"/>
        <end position="976"/>
    </location>
</feature>
<feature type="compositionally biased region" description="Polar residues" evidence="4">
    <location>
        <begin position="726"/>
        <end position="735"/>
    </location>
</feature>
<dbReference type="OrthoDB" id="21225at2759"/>
<dbReference type="Proteomes" id="UP000054097">
    <property type="component" value="Unassembled WGS sequence"/>
</dbReference>
<dbReference type="CDD" id="cd17546">
    <property type="entry name" value="REC_hyHK_CKI1_RcsC-like"/>
    <property type="match status" value="1"/>
</dbReference>
<dbReference type="FunFam" id="3.40.50.2300:FF:000146">
    <property type="entry name" value="Putative two-component response regulator SSK1p"/>
    <property type="match status" value="1"/>
</dbReference>
<dbReference type="PANTHER" id="PTHR45339">
    <property type="entry name" value="HYBRID SIGNAL TRANSDUCTION HISTIDINE KINASE J"/>
    <property type="match status" value="1"/>
</dbReference>
<dbReference type="EMBL" id="KN824377">
    <property type="protein sequence ID" value="KIM21601.1"/>
    <property type="molecule type" value="Genomic_DNA"/>
</dbReference>
<feature type="region of interest" description="Disordered" evidence="4">
    <location>
        <begin position="905"/>
        <end position="927"/>
    </location>
</feature>
<evidence type="ECO:0000256" key="3">
    <source>
        <dbReference type="PROSITE-ProRule" id="PRU00169"/>
    </source>
</evidence>
<dbReference type="Pfam" id="PF00072">
    <property type="entry name" value="Response_reg"/>
    <property type="match status" value="1"/>
</dbReference>
<dbReference type="GO" id="GO:0000156">
    <property type="term" value="F:phosphorelay response regulator activity"/>
    <property type="evidence" value="ECO:0007669"/>
    <property type="project" value="UniProtKB-ARBA"/>
</dbReference>
<reference evidence="6 7" key="1">
    <citation type="submission" date="2014-04" db="EMBL/GenBank/DDBJ databases">
        <authorList>
            <consortium name="DOE Joint Genome Institute"/>
            <person name="Kuo A."/>
            <person name="Zuccaro A."/>
            <person name="Kohler A."/>
            <person name="Nagy L.G."/>
            <person name="Floudas D."/>
            <person name="Copeland A."/>
            <person name="Barry K.W."/>
            <person name="Cichocki N."/>
            <person name="Veneault-Fourrey C."/>
            <person name="LaButti K."/>
            <person name="Lindquist E.A."/>
            <person name="Lipzen A."/>
            <person name="Lundell T."/>
            <person name="Morin E."/>
            <person name="Murat C."/>
            <person name="Sun H."/>
            <person name="Tunlid A."/>
            <person name="Henrissat B."/>
            <person name="Grigoriev I.V."/>
            <person name="Hibbett D.S."/>
            <person name="Martin F."/>
            <person name="Nordberg H.P."/>
            <person name="Cantor M.N."/>
            <person name="Hua S.X."/>
        </authorList>
    </citation>
    <scope>NUCLEOTIDE SEQUENCE [LARGE SCALE GENOMIC DNA]</scope>
    <source>
        <strain evidence="6 7">MAFF 305830</strain>
    </source>
</reference>
<feature type="compositionally biased region" description="Polar residues" evidence="4">
    <location>
        <begin position="913"/>
        <end position="927"/>
    </location>
</feature>
<name>A0A0C3AQT6_SERVB</name>
<dbReference type="SMART" id="SM00448">
    <property type="entry name" value="REC"/>
    <property type="match status" value="1"/>
</dbReference>
<dbReference type="AlphaFoldDB" id="A0A0C3AQT6"/>
<dbReference type="PROSITE" id="PS50110">
    <property type="entry name" value="RESPONSE_REGULATORY"/>
    <property type="match status" value="1"/>
</dbReference>
<dbReference type="Gene3D" id="3.40.50.2300">
    <property type="match status" value="1"/>
</dbReference>
<organism evidence="6 7">
    <name type="scientific">Serendipita vermifera MAFF 305830</name>
    <dbReference type="NCBI Taxonomy" id="933852"/>
    <lineage>
        <taxon>Eukaryota</taxon>
        <taxon>Fungi</taxon>
        <taxon>Dikarya</taxon>
        <taxon>Basidiomycota</taxon>
        <taxon>Agaricomycotina</taxon>
        <taxon>Agaricomycetes</taxon>
        <taxon>Sebacinales</taxon>
        <taxon>Serendipitaceae</taxon>
        <taxon>Serendipita</taxon>
    </lineage>
</organism>
<feature type="compositionally biased region" description="Polar residues" evidence="4">
    <location>
        <begin position="645"/>
        <end position="659"/>
    </location>
</feature>
<feature type="compositionally biased region" description="Polar residues" evidence="4">
    <location>
        <begin position="37"/>
        <end position="46"/>
    </location>
</feature>
<evidence type="ECO:0000256" key="2">
    <source>
        <dbReference type="ARBA" id="ARBA00023012"/>
    </source>
</evidence>
<dbReference type="HOGENOM" id="CLU_004854_0_0_1"/>
<gene>
    <name evidence="6" type="ORF">M408DRAFT_333351</name>
</gene>
<dbReference type="InterPro" id="IPR011006">
    <property type="entry name" value="CheY-like_superfamily"/>
</dbReference>
<feature type="region of interest" description="Disordered" evidence="4">
    <location>
        <begin position="76"/>
        <end position="106"/>
    </location>
</feature>
<reference evidence="7" key="2">
    <citation type="submission" date="2015-01" db="EMBL/GenBank/DDBJ databases">
        <title>Evolutionary Origins and Diversification of the Mycorrhizal Mutualists.</title>
        <authorList>
            <consortium name="DOE Joint Genome Institute"/>
            <consortium name="Mycorrhizal Genomics Consortium"/>
            <person name="Kohler A."/>
            <person name="Kuo A."/>
            <person name="Nagy L.G."/>
            <person name="Floudas D."/>
            <person name="Copeland A."/>
            <person name="Barry K.W."/>
            <person name="Cichocki N."/>
            <person name="Veneault-Fourrey C."/>
            <person name="LaButti K."/>
            <person name="Lindquist E.A."/>
            <person name="Lipzen A."/>
            <person name="Lundell T."/>
            <person name="Morin E."/>
            <person name="Murat C."/>
            <person name="Riley R."/>
            <person name="Ohm R."/>
            <person name="Sun H."/>
            <person name="Tunlid A."/>
            <person name="Henrissat B."/>
            <person name="Grigoriev I.V."/>
            <person name="Hibbett D.S."/>
            <person name="Martin F."/>
        </authorList>
    </citation>
    <scope>NUCLEOTIDE SEQUENCE [LARGE SCALE GENOMIC DNA]</scope>
    <source>
        <strain evidence="7">MAFF 305830</strain>
    </source>
</reference>
<evidence type="ECO:0000256" key="1">
    <source>
        <dbReference type="ARBA" id="ARBA00022553"/>
    </source>
</evidence>
<feature type="region of interest" description="Disordered" evidence="4">
    <location>
        <begin position="26"/>
        <end position="46"/>
    </location>
</feature>
<protein>
    <recommendedName>
        <fullName evidence="5">Response regulatory domain-containing protein</fullName>
    </recommendedName>
</protein>
<keyword evidence="1 3" id="KW-0597">Phosphoprotein</keyword>
<feature type="compositionally biased region" description="Pro residues" evidence="4">
    <location>
        <begin position="629"/>
        <end position="638"/>
    </location>
</feature>
<dbReference type="PANTHER" id="PTHR45339:SF1">
    <property type="entry name" value="HYBRID SIGNAL TRANSDUCTION HISTIDINE KINASE J"/>
    <property type="match status" value="1"/>
</dbReference>
<keyword evidence="2" id="KW-0902">Two-component regulatory system</keyword>
<feature type="compositionally biased region" description="Polar residues" evidence="4">
    <location>
        <begin position="742"/>
        <end position="753"/>
    </location>
</feature>
<dbReference type="InterPro" id="IPR001789">
    <property type="entry name" value="Sig_transdc_resp-reg_receiver"/>
</dbReference>
<feature type="modified residue" description="4-aspartylphosphate" evidence="3">
    <location>
        <position position="875"/>
    </location>
</feature>
<evidence type="ECO:0000256" key="4">
    <source>
        <dbReference type="SAM" id="MobiDB-lite"/>
    </source>
</evidence>
<feature type="region of interest" description="Disordered" evidence="4">
    <location>
        <begin position="695"/>
        <end position="753"/>
    </location>
</feature>
<evidence type="ECO:0000259" key="5">
    <source>
        <dbReference type="PROSITE" id="PS50110"/>
    </source>
</evidence>
<evidence type="ECO:0000313" key="6">
    <source>
        <dbReference type="EMBL" id="KIM21601.1"/>
    </source>
</evidence>
<evidence type="ECO:0000313" key="7">
    <source>
        <dbReference type="Proteomes" id="UP000054097"/>
    </source>
</evidence>
<keyword evidence="7" id="KW-1185">Reference proteome</keyword>
<dbReference type="SUPFAM" id="SSF52172">
    <property type="entry name" value="CheY-like"/>
    <property type="match status" value="1"/>
</dbReference>
<feature type="region of interest" description="Disordered" evidence="4">
    <location>
        <begin position="621"/>
        <end position="669"/>
    </location>
</feature>
<sequence>MAQSALGITNTGDSTLQPAATLRTFLQPTPLDPGWSSDASVDNEQPEQTFLDRDDAHNVPVSLPRLSRAFSMPLPSQLGHLRRPHRTSHLSQQNITSSSSSNVTSDEVSIELADSVQMAIQTLLQISPPHLLDPAKEQLAGCALQVPTPSISALFTSMKMLNYLARTISPSSPISPDGSPSLTLEDEFDVGELLQSVGDVLSGVAAEAGVDLVIFHTDPSLKNLTIRADECGLAYALSHVSRQMLATASKGDVLEVGLRLSPGTLASSDSQGKVGPDGTMSLTFEFLHRAPGIVSEHGESPAERIIPANLQNATLRNLLKALRADLRVDLVPRGAYLYRKYDLVVTVKPGKQILAAHTLPKEEEAIRQPFPDLRLAREPSIGELLEFASTLKGQKATFYASTKSSFAHYLTIYLTGWGMDVTHMPPDGGLSTSPSTENLALPDSIHATAPEEAVTKDEDKPASESVPSNILAPFTIIDDNINVLRAKLSEFQIPLFQALQESRPKRPSLAAHHRPKSSSLIRRTMTSISETSKPSFSSVIVYFTSLSRYREVKDVVQAIMMPKIGRRPEIIVIPKPAGVRRFLTALYTAVTKPMVDPVFFSPIATSPMSPNGLTVPPFFTPAVQSPRPTASPLPPSDPMPELATTPFSSGTPTPIQTIPASPVGTGGYFERESKKMAGSASSGLFVKSPDGRTGIFFQPLAPPTDPADVHTENSTTPKKHAEAESLQPTPIQSAISAPPRQAPTTINQPINLHPSTFSKIHPVPTLSVHVSPPATSPVPLADTTTMISDPVFDPGPVIVKATKPAKTSIVGAKVKKQTDVVVPPISVLIVEDNSIQRTILSTFMKNKHIAYGIAENGQEAVERWSTGNYHLVLMDIQMPVMDGIEATKRIRELEGQRHRALSVLTPLSEGAHTPTSTTSNESQQPSTPFHSSVIIVALTAQSSPQDRVAALAAGCNDFLSKPVKLQWLERKIIEWGSIKALQMWADPEVEPSLRKRQQASAQIIANNLRIVRPANKTNNTPNGAGLHNP</sequence>
<feature type="compositionally biased region" description="Low complexity" evidence="4">
    <location>
        <begin position="91"/>
        <end position="106"/>
    </location>
</feature>
<accession>A0A0C3AQT6</accession>
<dbReference type="STRING" id="933852.A0A0C3AQT6"/>
<proteinExistence type="predicted"/>